<sequence length="500" mass="54631">MAAMYPRIDVEDVAQFSAVGGCDSSSSGGSSPTSSRSGPSESDGSSSSSNADEFCPYPYYPKESASPSSSSLTVRGEVDRNDPPLFTESSACVLDDIGRHHQRMLALLPAFSSSPEAGPRADALSRWLAGFDVGWVLDMGGAGASLPRREVGRRVRAWAQALTTMERVFRLRLAHQELTKAQVGAREELAAASAGAMLTLASAVAALGSSPSKLLAALDVYVPFSEVFPVLRRMFSWGPSHPVSVSTEATRAALVDVAQSCRDELRKFIRSHYPWRMPQGGEVHPCVGFWMGYFRCMTRNCISIYFFLNDDEDGKRSPGAEGLGLVAELISSLETVLEDKSSGLAFPGLRQVFMLNNTFAILRRAVRSDLTMFLPPGWVRAREERMKGYIKGYMDASWAPVVSRLTADTGGGKKPSTVSVLIRRRTSRLTAFYTALENACSAQRCWKVPNPVLRVTLRKTVSAEVVPAYRRYLEDHPEVEVAVGRTAEELEEQLSNLFEG</sequence>
<dbReference type="Proteomes" id="UP001497457">
    <property type="component" value="Chromosome 36b"/>
</dbReference>
<keyword evidence="7" id="KW-1185">Reference proteome</keyword>
<keyword evidence="3" id="KW-0268">Exocytosis</keyword>
<dbReference type="PANTHER" id="PTHR12542:SF24">
    <property type="entry name" value="EXOCYST SUBUNIT EXO70 FAMILY PROTEIN"/>
    <property type="match status" value="1"/>
</dbReference>
<evidence type="ECO:0000313" key="6">
    <source>
        <dbReference type="EMBL" id="CAL5051442.1"/>
    </source>
</evidence>
<comment type="function">
    <text evidence="3">Component of the exocyst complex.</text>
</comment>
<protein>
    <recommendedName>
        <fullName evidence="3">Exocyst subunit Exo70 family protein</fullName>
    </recommendedName>
</protein>
<evidence type="ECO:0000313" key="7">
    <source>
        <dbReference type="Proteomes" id="UP001497457"/>
    </source>
</evidence>
<evidence type="ECO:0000256" key="1">
    <source>
        <dbReference type="ARBA" id="ARBA00006756"/>
    </source>
</evidence>
<dbReference type="Pfam" id="PF03081">
    <property type="entry name" value="Exo70_C"/>
    <property type="match status" value="1"/>
</dbReference>
<dbReference type="InterPro" id="IPR004140">
    <property type="entry name" value="Exo70"/>
</dbReference>
<dbReference type="EMBL" id="OZ075146">
    <property type="protein sequence ID" value="CAL5051442.1"/>
    <property type="molecule type" value="Genomic_DNA"/>
</dbReference>
<dbReference type="AlphaFoldDB" id="A0ABC9E5R5"/>
<keyword evidence="2 3" id="KW-0813">Transport</keyword>
<keyword evidence="3" id="KW-0653">Protein transport</keyword>
<name>A0ABC9E5R5_9POAL</name>
<dbReference type="GO" id="GO:0015031">
    <property type="term" value="P:protein transport"/>
    <property type="evidence" value="ECO:0007669"/>
    <property type="project" value="UniProtKB-KW"/>
</dbReference>
<dbReference type="GO" id="GO:0006887">
    <property type="term" value="P:exocytosis"/>
    <property type="evidence" value="ECO:0007669"/>
    <property type="project" value="UniProtKB-KW"/>
</dbReference>
<evidence type="ECO:0000256" key="3">
    <source>
        <dbReference type="RuleBase" id="RU365026"/>
    </source>
</evidence>
<dbReference type="Gene3D" id="1.20.1280.170">
    <property type="entry name" value="Exocyst complex component Exo70"/>
    <property type="match status" value="1"/>
</dbReference>
<feature type="domain" description="Exocyst complex subunit Exo70 C-terminal" evidence="5">
    <location>
        <begin position="189"/>
        <end position="495"/>
    </location>
</feature>
<feature type="compositionally biased region" description="Low complexity" evidence="4">
    <location>
        <begin position="56"/>
        <end position="71"/>
    </location>
</feature>
<dbReference type="PANTHER" id="PTHR12542">
    <property type="entry name" value="EXOCYST COMPLEX PROTEIN EXO70"/>
    <property type="match status" value="1"/>
</dbReference>
<dbReference type="SUPFAM" id="SSF74788">
    <property type="entry name" value="Cullin repeat-like"/>
    <property type="match status" value="1"/>
</dbReference>
<feature type="region of interest" description="Disordered" evidence="4">
    <location>
        <begin position="19"/>
        <end position="82"/>
    </location>
</feature>
<accession>A0ABC9E5R5</accession>
<dbReference type="InterPro" id="IPR016159">
    <property type="entry name" value="Cullin_repeat-like_dom_sf"/>
</dbReference>
<evidence type="ECO:0000256" key="2">
    <source>
        <dbReference type="ARBA" id="ARBA00022448"/>
    </source>
</evidence>
<feature type="compositionally biased region" description="Low complexity" evidence="4">
    <location>
        <begin position="20"/>
        <end position="49"/>
    </location>
</feature>
<reference evidence="6" key="1">
    <citation type="submission" date="2024-10" db="EMBL/GenBank/DDBJ databases">
        <authorList>
            <person name="Ryan C."/>
        </authorList>
    </citation>
    <scope>NUCLEOTIDE SEQUENCE [LARGE SCALE GENOMIC DNA]</scope>
</reference>
<comment type="similarity">
    <text evidence="1 3">Belongs to the EXO70 family.</text>
</comment>
<proteinExistence type="inferred from homology"/>
<dbReference type="InterPro" id="IPR046364">
    <property type="entry name" value="Exo70_C"/>
</dbReference>
<gene>
    <name evidence="6" type="ORF">URODEC1_LOCUS92141</name>
</gene>
<evidence type="ECO:0000259" key="5">
    <source>
        <dbReference type="Pfam" id="PF03081"/>
    </source>
</evidence>
<organism evidence="6 7">
    <name type="scientific">Urochloa decumbens</name>
    <dbReference type="NCBI Taxonomy" id="240449"/>
    <lineage>
        <taxon>Eukaryota</taxon>
        <taxon>Viridiplantae</taxon>
        <taxon>Streptophyta</taxon>
        <taxon>Embryophyta</taxon>
        <taxon>Tracheophyta</taxon>
        <taxon>Spermatophyta</taxon>
        <taxon>Magnoliopsida</taxon>
        <taxon>Liliopsida</taxon>
        <taxon>Poales</taxon>
        <taxon>Poaceae</taxon>
        <taxon>PACMAD clade</taxon>
        <taxon>Panicoideae</taxon>
        <taxon>Panicodae</taxon>
        <taxon>Paniceae</taxon>
        <taxon>Melinidinae</taxon>
        <taxon>Urochloa</taxon>
    </lineage>
</organism>
<evidence type="ECO:0000256" key="4">
    <source>
        <dbReference type="SAM" id="MobiDB-lite"/>
    </source>
</evidence>